<dbReference type="Proteomes" id="UP000009220">
    <property type="component" value="Chromosome"/>
</dbReference>
<gene>
    <name evidence="1" type="ORF">Acife_3001</name>
</gene>
<dbReference type="HOGENOM" id="CLU_3245798_0_0_6"/>
<protein>
    <submittedName>
        <fullName evidence="1">Uncharacterized protein</fullName>
    </submittedName>
</protein>
<reference evidence="1 2" key="1">
    <citation type="journal article" date="2011" name="J. Bacteriol.">
        <title>Draft genome of the psychrotolerant acidophile Acidithiobacillus ferrivorans SS3.</title>
        <authorList>
            <person name="Liljeqvist M."/>
            <person name="Valdes J."/>
            <person name="Holmes D.S."/>
            <person name="Dopson M."/>
        </authorList>
    </citation>
    <scope>NUCLEOTIDE SEQUENCE [LARGE SCALE GENOMIC DNA]</scope>
    <source>
        <strain evidence="1 2">SS3</strain>
    </source>
</reference>
<name>G0JUA6_9PROT</name>
<evidence type="ECO:0000313" key="1">
    <source>
        <dbReference type="EMBL" id="AEM49075.1"/>
    </source>
</evidence>
<evidence type="ECO:0000313" key="2">
    <source>
        <dbReference type="Proteomes" id="UP000009220"/>
    </source>
</evidence>
<sequence>MKVRDKLIRAGARNLRGYGYPDASTDNILTVPVFAAFFLEIL</sequence>
<dbReference type="KEGG" id="afi:Acife_3001"/>
<dbReference type="EMBL" id="CP002985">
    <property type="protein sequence ID" value="AEM49075.1"/>
    <property type="molecule type" value="Genomic_DNA"/>
</dbReference>
<dbReference type="AlphaFoldDB" id="G0JUA6"/>
<accession>G0JUA6</accession>
<proteinExistence type="predicted"/>
<organism evidence="1 2">
    <name type="scientific">Acidithiobacillus ferrivorans SS3</name>
    <dbReference type="NCBI Taxonomy" id="743299"/>
    <lineage>
        <taxon>Bacteria</taxon>
        <taxon>Pseudomonadati</taxon>
        <taxon>Pseudomonadota</taxon>
        <taxon>Acidithiobacillia</taxon>
        <taxon>Acidithiobacillales</taxon>
        <taxon>Acidithiobacillaceae</taxon>
        <taxon>Acidithiobacillus</taxon>
    </lineage>
</organism>